<dbReference type="Gene3D" id="1.10.510.10">
    <property type="entry name" value="Transferase(Phosphotransferase) domain 1"/>
    <property type="match status" value="1"/>
</dbReference>
<protein>
    <recommendedName>
        <fullName evidence="2">non-specific serine/threonine protein kinase</fullName>
        <ecNumber evidence="2">2.7.11.1</ecNumber>
    </recommendedName>
</protein>
<proteinExistence type="inferred from homology"/>
<dbReference type="InterPro" id="IPR011009">
    <property type="entry name" value="Kinase-like_dom_sf"/>
</dbReference>
<feature type="domain" description="Protein kinase" evidence="20">
    <location>
        <begin position="109"/>
        <end position="370"/>
    </location>
</feature>
<keyword evidence="7 19" id="KW-0812">Transmembrane</keyword>
<dbReference type="InterPro" id="IPR047117">
    <property type="entry name" value="PERK1-13-like"/>
</dbReference>
<evidence type="ECO:0000256" key="18">
    <source>
        <dbReference type="SAM" id="MobiDB-lite"/>
    </source>
</evidence>
<evidence type="ECO:0000313" key="21">
    <source>
        <dbReference type="EMBL" id="KCW82424.1"/>
    </source>
</evidence>
<feature type="non-terminal residue" evidence="21">
    <location>
        <position position="1"/>
    </location>
</feature>
<keyword evidence="12 19" id="KW-0472">Membrane</keyword>
<dbReference type="SUPFAM" id="SSF56112">
    <property type="entry name" value="Protein kinase-like (PK-like)"/>
    <property type="match status" value="1"/>
</dbReference>
<name>A0A059CW65_EUCGR</name>
<evidence type="ECO:0000256" key="6">
    <source>
        <dbReference type="ARBA" id="ARBA00022679"/>
    </source>
</evidence>
<feature type="region of interest" description="Disordered" evidence="18">
    <location>
        <begin position="67"/>
        <end position="93"/>
    </location>
</feature>
<keyword evidence="3" id="KW-1003">Cell membrane</keyword>
<evidence type="ECO:0000256" key="5">
    <source>
        <dbReference type="ARBA" id="ARBA00022553"/>
    </source>
</evidence>
<dbReference type="GO" id="GO:0004674">
    <property type="term" value="F:protein serine/threonine kinase activity"/>
    <property type="evidence" value="ECO:0007669"/>
    <property type="project" value="UniProtKB-KW"/>
</dbReference>
<comment type="subcellular location">
    <subcellularLocation>
        <location evidence="1">Cell membrane</location>
        <topology evidence="1">Single-pass membrane protein</topology>
    </subcellularLocation>
</comment>
<dbReference type="AlphaFoldDB" id="A0A059CW65"/>
<keyword evidence="4 17" id="KW-0723">Serine/threonine-protein kinase</keyword>
<dbReference type="PROSITE" id="PS00107">
    <property type="entry name" value="PROTEIN_KINASE_ATP"/>
    <property type="match status" value="1"/>
</dbReference>
<dbReference type="EC" id="2.7.11.1" evidence="2"/>
<keyword evidence="11 19" id="KW-1133">Transmembrane helix</keyword>
<feature type="transmembrane region" description="Helical" evidence="19">
    <location>
        <begin position="39"/>
        <end position="60"/>
    </location>
</feature>
<keyword evidence="10 16" id="KW-0067">ATP-binding</keyword>
<dbReference type="PANTHER" id="PTHR47982:SF35">
    <property type="entry name" value="PROLINE-RICH RECEPTOR-LIKE PROTEIN KINASE PERK1-RELATED"/>
    <property type="match status" value="1"/>
</dbReference>
<dbReference type="Gramene" id="KCW82424">
    <property type="protein sequence ID" value="KCW82424"/>
    <property type="gene ID" value="EUGRSUZ_C03823"/>
</dbReference>
<evidence type="ECO:0000256" key="13">
    <source>
        <dbReference type="ARBA" id="ARBA00023170"/>
    </source>
</evidence>
<dbReference type="InterPro" id="IPR001245">
    <property type="entry name" value="Ser-Thr/Tyr_kinase_cat_dom"/>
</dbReference>
<dbReference type="FunFam" id="1.10.510.10:FF:000146">
    <property type="entry name" value="LRR receptor-like serine/threonine-protein kinase IOS1"/>
    <property type="match status" value="1"/>
</dbReference>
<keyword evidence="13" id="KW-0675">Receptor</keyword>
<evidence type="ECO:0000256" key="15">
    <source>
        <dbReference type="ARBA" id="ARBA00048679"/>
    </source>
</evidence>
<evidence type="ECO:0000256" key="12">
    <source>
        <dbReference type="ARBA" id="ARBA00023136"/>
    </source>
</evidence>
<dbReference type="GO" id="GO:0005524">
    <property type="term" value="F:ATP binding"/>
    <property type="evidence" value="ECO:0007669"/>
    <property type="project" value="UniProtKB-UniRule"/>
</dbReference>
<dbReference type="Pfam" id="PF07714">
    <property type="entry name" value="PK_Tyr_Ser-Thr"/>
    <property type="match status" value="1"/>
</dbReference>
<evidence type="ECO:0000256" key="4">
    <source>
        <dbReference type="ARBA" id="ARBA00022527"/>
    </source>
</evidence>
<evidence type="ECO:0000256" key="9">
    <source>
        <dbReference type="ARBA" id="ARBA00022777"/>
    </source>
</evidence>
<dbReference type="EMBL" id="KK198755">
    <property type="protein sequence ID" value="KCW82424.1"/>
    <property type="molecule type" value="Genomic_DNA"/>
</dbReference>
<evidence type="ECO:0000259" key="20">
    <source>
        <dbReference type="PROSITE" id="PS50011"/>
    </source>
</evidence>
<accession>A0A059CW65</accession>
<keyword evidence="6" id="KW-0808">Transferase</keyword>
<feature type="non-terminal residue" evidence="21">
    <location>
        <position position="370"/>
    </location>
</feature>
<comment type="similarity">
    <text evidence="17">Belongs to the protein kinase superfamily.</text>
</comment>
<keyword evidence="9" id="KW-0418">Kinase</keyword>
<evidence type="ECO:0000256" key="10">
    <source>
        <dbReference type="ARBA" id="ARBA00022840"/>
    </source>
</evidence>
<dbReference type="InterPro" id="IPR017441">
    <property type="entry name" value="Protein_kinase_ATP_BS"/>
</dbReference>
<dbReference type="STRING" id="71139.A0A059CW65"/>
<dbReference type="InterPro" id="IPR000719">
    <property type="entry name" value="Prot_kinase_dom"/>
</dbReference>
<dbReference type="SMART" id="SM00220">
    <property type="entry name" value="S_TKc"/>
    <property type="match status" value="1"/>
</dbReference>
<comment type="catalytic activity">
    <reaction evidence="15">
        <text>L-seryl-[protein] + ATP = O-phospho-L-seryl-[protein] + ADP + H(+)</text>
        <dbReference type="Rhea" id="RHEA:17989"/>
        <dbReference type="Rhea" id="RHEA-COMP:9863"/>
        <dbReference type="Rhea" id="RHEA-COMP:11604"/>
        <dbReference type="ChEBI" id="CHEBI:15378"/>
        <dbReference type="ChEBI" id="CHEBI:29999"/>
        <dbReference type="ChEBI" id="CHEBI:30616"/>
        <dbReference type="ChEBI" id="CHEBI:83421"/>
        <dbReference type="ChEBI" id="CHEBI:456216"/>
        <dbReference type="EC" id="2.7.11.1"/>
    </reaction>
</comment>
<evidence type="ECO:0000256" key="14">
    <source>
        <dbReference type="ARBA" id="ARBA00047899"/>
    </source>
</evidence>
<evidence type="ECO:0000256" key="7">
    <source>
        <dbReference type="ARBA" id="ARBA00022692"/>
    </source>
</evidence>
<evidence type="ECO:0000256" key="2">
    <source>
        <dbReference type="ARBA" id="ARBA00012513"/>
    </source>
</evidence>
<evidence type="ECO:0000256" key="16">
    <source>
        <dbReference type="PROSITE-ProRule" id="PRU10141"/>
    </source>
</evidence>
<dbReference type="InterPro" id="IPR008271">
    <property type="entry name" value="Ser/Thr_kinase_AS"/>
</dbReference>
<evidence type="ECO:0000256" key="19">
    <source>
        <dbReference type="SAM" id="Phobius"/>
    </source>
</evidence>
<feature type="binding site" evidence="16">
    <location>
        <position position="137"/>
    </location>
    <ligand>
        <name>ATP</name>
        <dbReference type="ChEBI" id="CHEBI:30616"/>
    </ligand>
</feature>
<dbReference type="OMA" id="HETMARD"/>
<evidence type="ECO:0000256" key="1">
    <source>
        <dbReference type="ARBA" id="ARBA00004162"/>
    </source>
</evidence>
<organism evidence="21">
    <name type="scientific">Eucalyptus grandis</name>
    <name type="common">Flooded gum</name>
    <dbReference type="NCBI Taxonomy" id="71139"/>
    <lineage>
        <taxon>Eukaryota</taxon>
        <taxon>Viridiplantae</taxon>
        <taxon>Streptophyta</taxon>
        <taxon>Embryophyta</taxon>
        <taxon>Tracheophyta</taxon>
        <taxon>Spermatophyta</taxon>
        <taxon>Magnoliopsida</taxon>
        <taxon>eudicotyledons</taxon>
        <taxon>Gunneridae</taxon>
        <taxon>Pentapetalae</taxon>
        <taxon>rosids</taxon>
        <taxon>malvids</taxon>
        <taxon>Myrtales</taxon>
        <taxon>Myrtaceae</taxon>
        <taxon>Myrtoideae</taxon>
        <taxon>Eucalypteae</taxon>
        <taxon>Eucalyptus</taxon>
    </lineage>
</organism>
<evidence type="ECO:0000256" key="17">
    <source>
        <dbReference type="RuleBase" id="RU000304"/>
    </source>
</evidence>
<keyword evidence="5" id="KW-0597">Phosphoprotein</keyword>
<dbReference type="PANTHER" id="PTHR47982">
    <property type="entry name" value="PROLINE-RICH RECEPTOR-LIKE PROTEIN KINASE PERK4"/>
    <property type="match status" value="1"/>
</dbReference>
<dbReference type="Gene3D" id="3.30.200.20">
    <property type="entry name" value="Phosphorylase Kinase, domain 1"/>
    <property type="match status" value="1"/>
</dbReference>
<dbReference type="PROSITE" id="PS50011">
    <property type="entry name" value="PROTEIN_KINASE_DOM"/>
    <property type="match status" value="1"/>
</dbReference>
<dbReference type="PROSITE" id="PS00108">
    <property type="entry name" value="PROTEIN_KINASE_ST"/>
    <property type="match status" value="1"/>
</dbReference>
<comment type="catalytic activity">
    <reaction evidence="14">
        <text>L-threonyl-[protein] + ATP = O-phospho-L-threonyl-[protein] + ADP + H(+)</text>
        <dbReference type="Rhea" id="RHEA:46608"/>
        <dbReference type="Rhea" id="RHEA-COMP:11060"/>
        <dbReference type="Rhea" id="RHEA-COMP:11605"/>
        <dbReference type="ChEBI" id="CHEBI:15378"/>
        <dbReference type="ChEBI" id="CHEBI:30013"/>
        <dbReference type="ChEBI" id="CHEBI:30616"/>
        <dbReference type="ChEBI" id="CHEBI:61977"/>
        <dbReference type="ChEBI" id="CHEBI:456216"/>
        <dbReference type="EC" id="2.7.11.1"/>
    </reaction>
</comment>
<feature type="compositionally biased region" description="Low complexity" evidence="18">
    <location>
        <begin position="80"/>
        <end position="93"/>
    </location>
</feature>
<feature type="compositionally biased region" description="Low complexity" evidence="18">
    <location>
        <begin position="1"/>
        <end position="24"/>
    </location>
</feature>
<evidence type="ECO:0000256" key="8">
    <source>
        <dbReference type="ARBA" id="ARBA00022741"/>
    </source>
</evidence>
<gene>
    <name evidence="21" type="ORF">EUGRSUZ_C03823</name>
</gene>
<keyword evidence="8 16" id="KW-0547">Nucleotide-binding</keyword>
<dbReference type="GO" id="GO:0005886">
    <property type="term" value="C:plasma membrane"/>
    <property type="evidence" value="ECO:0000318"/>
    <property type="project" value="GO_Central"/>
</dbReference>
<dbReference type="eggNOG" id="KOG1187">
    <property type="taxonomic scope" value="Eukaryota"/>
</dbReference>
<dbReference type="InParanoid" id="A0A059CW65"/>
<evidence type="ECO:0000256" key="11">
    <source>
        <dbReference type="ARBA" id="ARBA00022989"/>
    </source>
</evidence>
<feature type="region of interest" description="Disordered" evidence="18">
    <location>
        <begin position="1"/>
        <end position="35"/>
    </location>
</feature>
<reference evidence="21" key="1">
    <citation type="submission" date="2013-07" db="EMBL/GenBank/DDBJ databases">
        <title>The genome of Eucalyptus grandis.</title>
        <authorList>
            <person name="Schmutz J."/>
            <person name="Hayes R."/>
            <person name="Myburg A."/>
            <person name="Tuskan G."/>
            <person name="Grattapaglia D."/>
            <person name="Rokhsar D.S."/>
        </authorList>
    </citation>
    <scope>NUCLEOTIDE SEQUENCE</scope>
    <source>
        <tissue evidence="21">Leaf extractions</tissue>
    </source>
</reference>
<evidence type="ECO:0000256" key="3">
    <source>
        <dbReference type="ARBA" id="ARBA00022475"/>
    </source>
</evidence>
<sequence>TNNTAALTPTTTMASPVPPASSRSPMPPSPASPSCRSTLLSGLMGGLCVGAVAAVVLFICCGKKNRQRETAPSQNRQRETAPTNASTASAPRSAGKRIFTFQEVKSFTKDFSSPLGEGGSAKVYEGALSTGEKVAVKLLTKDHGQEFETEVEKLSRAHHKHVVSLVGYCIEEGHQILVYELVDNKTLKYHLHERKQTPDWRKRLKIALGSAKGLAYLHDGCHPKIIHRDIKANNILLEDDFEAKIADFGLAKCISESKTHVTTKVKGTFGYFAPEYFDSGKLTEKSDVFSFGVVLLELITGHGPRESIENSSGLVDWVRSKFDRLRKDKDFKILVARKLQNYELSEIAAVVRLAMTCVDLSAEKRPKMSK</sequence>